<keyword evidence="5" id="KW-0676">Redox-active center</keyword>
<dbReference type="GO" id="GO:0004364">
    <property type="term" value="F:glutathione transferase activity"/>
    <property type="evidence" value="ECO:0007669"/>
    <property type="project" value="UniProtKB-EC"/>
</dbReference>
<evidence type="ECO:0000256" key="2">
    <source>
        <dbReference type="ARBA" id="ARBA00022448"/>
    </source>
</evidence>
<comment type="catalytic activity">
    <reaction evidence="7">
        <text>RX + glutathione = an S-substituted glutathione + a halide anion + H(+)</text>
        <dbReference type="Rhea" id="RHEA:16437"/>
        <dbReference type="ChEBI" id="CHEBI:15378"/>
        <dbReference type="ChEBI" id="CHEBI:16042"/>
        <dbReference type="ChEBI" id="CHEBI:17792"/>
        <dbReference type="ChEBI" id="CHEBI:57925"/>
        <dbReference type="ChEBI" id="CHEBI:90779"/>
        <dbReference type="EC" id="2.5.1.18"/>
    </reaction>
</comment>
<sequence length="102" mass="11184">MVKKEVITKVQQLISSNHIFVASKSYCPYCRSTIGTLNSLGVKPTVLQLNQIDDGADIQDALRELTGQRTVPSIFIDGKHIGGDSDLQSLKSTGELQRILKL</sequence>
<evidence type="ECO:0000313" key="9">
    <source>
        <dbReference type="EMBL" id="KAH3674862.1"/>
    </source>
</evidence>
<dbReference type="PROSITE" id="PS00195">
    <property type="entry name" value="GLUTAREDOXIN_1"/>
    <property type="match status" value="1"/>
</dbReference>
<evidence type="ECO:0000256" key="7">
    <source>
        <dbReference type="ARBA" id="ARBA00047960"/>
    </source>
</evidence>
<evidence type="ECO:0000256" key="1">
    <source>
        <dbReference type="ARBA" id="ARBA00000217"/>
    </source>
</evidence>
<organism evidence="9 10">
    <name type="scientific">Wickerhamomyces mucosus</name>
    <dbReference type="NCBI Taxonomy" id="1378264"/>
    <lineage>
        <taxon>Eukaryota</taxon>
        <taxon>Fungi</taxon>
        <taxon>Dikarya</taxon>
        <taxon>Ascomycota</taxon>
        <taxon>Saccharomycotina</taxon>
        <taxon>Saccharomycetes</taxon>
        <taxon>Phaffomycetales</taxon>
        <taxon>Wickerhamomycetaceae</taxon>
        <taxon>Wickerhamomyces</taxon>
    </lineage>
</organism>
<dbReference type="CDD" id="cd03419">
    <property type="entry name" value="GRX_GRXh_1_2_like"/>
    <property type="match status" value="1"/>
</dbReference>
<dbReference type="FunFam" id="3.40.30.10:FF:000026">
    <property type="entry name" value="Glutaredoxin 2"/>
    <property type="match status" value="1"/>
</dbReference>
<protein>
    <recommendedName>
        <fullName evidence="8">Glutaredoxin domain-containing protein</fullName>
    </recommendedName>
</protein>
<evidence type="ECO:0000256" key="3">
    <source>
        <dbReference type="ARBA" id="ARBA00022982"/>
    </source>
</evidence>
<evidence type="ECO:0000256" key="6">
    <source>
        <dbReference type="ARBA" id="ARBA00035808"/>
    </source>
</evidence>
<dbReference type="PRINTS" id="PR00160">
    <property type="entry name" value="GLUTAREDOXIN"/>
</dbReference>
<dbReference type="InterPro" id="IPR002109">
    <property type="entry name" value="Glutaredoxin"/>
</dbReference>
<reference evidence="9" key="2">
    <citation type="submission" date="2021-01" db="EMBL/GenBank/DDBJ databases">
        <authorList>
            <person name="Schikora-Tamarit M.A."/>
        </authorList>
    </citation>
    <scope>NUCLEOTIDE SEQUENCE</scope>
    <source>
        <strain evidence="9">CBS6341</strain>
    </source>
</reference>
<evidence type="ECO:0000259" key="8">
    <source>
        <dbReference type="Pfam" id="PF00462"/>
    </source>
</evidence>
<evidence type="ECO:0000313" key="10">
    <source>
        <dbReference type="Proteomes" id="UP000769528"/>
    </source>
</evidence>
<dbReference type="InterPro" id="IPR011767">
    <property type="entry name" value="GLR_AS"/>
</dbReference>
<dbReference type="Pfam" id="PF00462">
    <property type="entry name" value="Glutaredoxin"/>
    <property type="match status" value="1"/>
</dbReference>
<dbReference type="GO" id="GO:0004602">
    <property type="term" value="F:glutathione peroxidase activity"/>
    <property type="evidence" value="ECO:0007669"/>
    <property type="project" value="UniProtKB-EC"/>
</dbReference>
<keyword evidence="10" id="KW-1185">Reference proteome</keyword>
<feature type="domain" description="Glutaredoxin" evidence="8">
    <location>
        <begin position="19"/>
        <end position="81"/>
    </location>
</feature>
<dbReference type="PANTHER" id="PTHR45694:SF18">
    <property type="entry name" value="GLUTAREDOXIN-1-RELATED"/>
    <property type="match status" value="1"/>
</dbReference>
<dbReference type="PANTHER" id="PTHR45694">
    <property type="entry name" value="GLUTAREDOXIN 2"/>
    <property type="match status" value="1"/>
</dbReference>
<keyword evidence="4" id="KW-1015">Disulfide bond</keyword>
<proteinExistence type="predicted"/>
<dbReference type="SUPFAM" id="SSF52833">
    <property type="entry name" value="Thioredoxin-like"/>
    <property type="match status" value="1"/>
</dbReference>
<evidence type="ECO:0000256" key="4">
    <source>
        <dbReference type="ARBA" id="ARBA00023157"/>
    </source>
</evidence>
<gene>
    <name evidence="9" type="ORF">WICMUC_003065</name>
</gene>
<dbReference type="NCBIfam" id="TIGR02180">
    <property type="entry name" value="GRX_euk"/>
    <property type="match status" value="1"/>
</dbReference>
<dbReference type="GO" id="GO:0005634">
    <property type="term" value="C:nucleus"/>
    <property type="evidence" value="ECO:0007669"/>
    <property type="project" value="TreeGrafter"/>
</dbReference>
<dbReference type="InterPro" id="IPR036249">
    <property type="entry name" value="Thioredoxin-like_sf"/>
</dbReference>
<dbReference type="GO" id="GO:0005737">
    <property type="term" value="C:cytoplasm"/>
    <property type="evidence" value="ECO:0007669"/>
    <property type="project" value="TreeGrafter"/>
</dbReference>
<dbReference type="GO" id="GO:0015038">
    <property type="term" value="F:glutathione disulfide oxidoreductase activity"/>
    <property type="evidence" value="ECO:0007669"/>
    <property type="project" value="TreeGrafter"/>
</dbReference>
<comment type="catalytic activity">
    <reaction evidence="1">
        <text>2 glutathione + H2O2 = glutathione disulfide + 2 H2O</text>
        <dbReference type="Rhea" id="RHEA:16833"/>
        <dbReference type="ChEBI" id="CHEBI:15377"/>
        <dbReference type="ChEBI" id="CHEBI:16240"/>
        <dbReference type="ChEBI" id="CHEBI:57925"/>
        <dbReference type="ChEBI" id="CHEBI:58297"/>
        <dbReference type="EC" id="1.11.1.9"/>
    </reaction>
</comment>
<dbReference type="Gene3D" id="3.40.30.10">
    <property type="entry name" value="Glutaredoxin"/>
    <property type="match status" value="1"/>
</dbReference>
<name>A0A9P8PNS5_9ASCO</name>
<dbReference type="Proteomes" id="UP000769528">
    <property type="component" value="Unassembled WGS sequence"/>
</dbReference>
<dbReference type="PROSITE" id="PS51354">
    <property type="entry name" value="GLUTAREDOXIN_2"/>
    <property type="match status" value="1"/>
</dbReference>
<dbReference type="EMBL" id="JAEUBF010000796">
    <property type="protein sequence ID" value="KAH3674862.1"/>
    <property type="molecule type" value="Genomic_DNA"/>
</dbReference>
<dbReference type="GO" id="GO:0034599">
    <property type="term" value="P:cellular response to oxidative stress"/>
    <property type="evidence" value="ECO:0007669"/>
    <property type="project" value="TreeGrafter"/>
</dbReference>
<dbReference type="InterPro" id="IPR011899">
    <property type="entry name" value="Glutaredoxin_euk/vir"/>
</dbReference>
<comment type="caution">
    <text evidence="9">The sequence shown here is derived from an EMBL/GenBank/DDBJ whole genome shotgun (WGS) entry which is preliminary data.</text>
</comment>
<reference evidence="9" key="1">
    <citation type="journal article" date="2021" name="Open Biol.">
        <title>Shared evolutionary footprints suggest mitochondrial oxidative damage underlies multiple complex I losses in fungi.</title>
        <authorList>
            <person name="Schikora-Tamarit M.A."/>
            <person name="Marcet-Houben M."/>
            <person name="Nosek J."/>
            <person name="Gabaldon T."/>
        </authorList>
    </citation>
    <scope>NUCLEOTIDE SEQUENCE</scope>
    <source>
        <strain evidence="9">CBS6341</strain>
    </source>
</reference>
<accession>A0A9P8PNS5</accession>
<dbReference type="AlphaFoldDB" id="A0A9P8PNS5"/>
<dbReference type="InterPro" id="IPR014025">
    <property type="entry name" value="Glutaredoxin_subgr"/>
</dbReference>
<comment type="catalytic activity">
    <reaction evidence="6">
        <text>1-chloro-2,4-dinitrobenzene + glutathione = 2,4-dinitrophenyl-S-glutathione + chloride + H(+)</text>
        <dbReference type="Rhea" id="RHEA:51220"/>
        <dbReference type="ChEBI" id="CHEBI:15378"/>
        <dbReference type="ChEBI" id="CHEBI:17996"/>
        <dbReference type="ChEBI" id="CHEBI:34718"/>
        <dbReference type="ChEBI" id="CHEBI:57925"/>
        <dbReference type="ChEBI" id="CHEBI:133977"/>
        <dbReference type="EC" id="2.5.1.18"/>
    </reaction>
</comment>
<dbReference type="OrthoDB" id="418495at2759"/>
<keyword evidence="3" id="KW-0249">Electron transport</keyword>
<keyword evidence="2" id="KW-0813">Transport</keyword>
<evidence type="ECO:0000256" key="5">
    <source>
        <dbReference type="ARBA" id="ARBA00023284"/>
    </source>
</evidence>